<comment type="similarity">
    <text evidence="1">Belongs to the TRAFAC class YlqF/YawG GTPase family. RsgA subfamily.</text>
</comment>
<dbReference type="InterPro" id="IPR010914">
    <property type="entry name" value="RsgA_GTPase_dom"/>
</dbReference>
<keyword evidence="1" id="KW-0378">Hydrolase</keyword>
<feature type="binding site" evidence="1">
    <location>
        <position position="312"/>
    </location>
    <ligand>
        <name>Zn(2+)</name>
        <dbReference type="ChEBI" id="CHEBI:29105"/>
    </ligand>
</feature>
<dbReference type="GO" id="GO:0046872">
    <property type="term" value="F:metal ion binding"/>
    <property type="evidence" value="ECO:0007669"/>
    <property type="project" value="UniProtKB-KW"/>
</dbReference>
<keyword evidence="1" id="KW-0862">Zinc</keyword>
<dbReference type="EMBL" id="WWSR01000004">
    <property type="protein sequence ID" value="MZJ39068.1"/>
    <property type="molecule type" value="Genomic_DNA"/>
</dbReference>
<dbReference type="Gene3D" id="3.40.50.300">
    <property type="entry name" value="P-loop containing nucleotide triphosphate hydrolases"/>
    <property type="match status" value="1"/>
</dbReference>
<feature type="binding site" evidence="1">
    <location>
        <position position="319"/>
    </location>
    <ligand>
        <name>Zn(2+)</name>
        <dbReference type="ChEBI" id="CHEBI:29105"/>
    </ligand>
</feature>
<keyword evidence="1" id="KW-0342">GTP-binding</keyword>
<evidence type="ECO:0000313" key="4">
    <source>
        <dbReference type="Proteomes" id="UP000469380"/>
    </source>
</evidence>
<comment type="caution">
    <text evidence="3">The sequence shown here is derived from an EMBL/GenBank/DDBJ whole genome shotgun (WGS) entry which is preliminary data.</text>
</comment>
<feature type="binding site" evidence="1">
    <location>
        <begin position="175"/>
        <end position="178"/>
    </location>
    <ligand>
        <name>GTP</name>
        <dbReference type="ChEBI" id="CHEBI:37565"/>
    </ligand>
</feature>
<keyword evidence="1" id="KW-0547">Nucleotide-binding</keyword>
<dbReference type="GO" id="GO:0005737">
    <property type="term" value="C:cytoplasm"/>
    <property type="evidence" value="ECO:0007669"/>
    <property type="project" value="UniProtKB-SubCell"/>
</dbReference>
<dbReference type="GO" id="GO:0003924">
    <property type="term" value="F:GTPase activity"/>
    <property type="evidence" value="ECO:0007669"/>
    <property type="project" value="UniProtKB-UniRule"/>
</dbReference>
<keyword evidence="1" id="KW-0699">rRNA-binding</keyword>
<dbReference type="CDD" id="cd01854">
    <property type="entry name" value="YjeQ_EngC"/>
    <property type="match status" value="1"/>
</dbReference>
<evidence type="ECO:0000259" key="2">
    <source>
        <dbReference type="PROSITE" id="PS50936"/>
    </source>
</evidence>
<evidence type="ECO:0000256" key="1">
    <source>
        <dbReference type="HAMAP-Rule" id="MF_01820"/>
    </source>
</evidence>
<dbReference type="Proteomes" id="UP000469380">
    <property type="component" value="Unassembled WGS sequence"/>
</dbReference>
<dbReference type="PANTHER" id="PTHR32120">
    <property type="entry name" value="SMALL RIBOSOMAL SUBUNIT BIOGENESIS GTPASE RSGA"/>
    <property type="match status" value="1"/>
</dbReference>
<comment type="function">
    <text evidence="1">One of several proteins that assist in the late maturation steps of the functional core of the 30S ribosomal subunit. Helps release RbfA from mature subunits. May play a role in the assembly of ribosomal proteins into the subunit. Circularly permuted GTPase that catalyzes slow GTP hydrolysis, GTPase activity is stimulated by the 30S ribosomal subunit.</text>
</comment>
<proteinExistence type="inferred from homology"/>
<name>A0A6N9JIB5_9ACTN</name>
<accession>A0A6N9JIB5</accession>
<organism evidence="3 4">
    <name type="scientific">Collinsella aerofaciens</name>
    <dbReference type="NCBI Taxonomy" id="74426"/>
    <lineage>
        <taxon>Bacteria</taxon>
        <taxon>Bacillati</taxon>
        <taxon>Actinomycetota</taxon>
        <taxon>Coriobacteriia</taxon>
        <taxon>Coriobacteriales</taxon>
        <taxon>Coriobacteriaceae</taxon>
        <taxon>Collinsella</taxon>
    </lineage>
</organism>
<keyword evidence="1" id="KW-0479">Metal-binding</keyword>
<feature type="binding site" evidence="1">
    <location>
        <position position="325"/>
    </location>
    <ligand>
        <name>Zn(2+)</name>
        <dbReference type="ChEBI" id="CHEBI:29105"/>
    </ligand>
</feature>
<gene>
    <name evidence="1 3" type="primary">rsgA</name>
    <name evidence="3" type="ORF">GT464_03735</name>
</gene>
<feature type="binding site" evidence="1">
    <location>
        <position position="317"/>
    </location>
    <ligand>
        <name>Zn(2+)</name>
        <dbReference type="ChEBI" id="CHEBI:29105"/>
    </ligand>
</feature>
<comment type="subunit">
    <text evidence="1">Monomer. Associates with 30S ribosomal subunit, binds 16S rRNA.</text>
</comment>
<dbReference type="PROSITE" id="PS50936">
    <property type="entry name" value="ENGC_GTPASE"/>
    <property type="match status" value="1"/>
</dbReference>
<dbReference type="EC" id="3.6.1.-" evidence="1"/>
<dbReference type="GO" id="GO:0019843">
    <property type="term" value="F:rRNA binding"/>
    <property type="evidence" value="ECO:0007669"/>
    <property type="project" value="UniProtKB-KW"/>
</dbReference>
<dbReference type="HAMAP" id="MF_01820">
    <property type="entry name" value="GTPase_RsgA"/>
    <property type="match status" value="1"/>
</dbReference>
<feature type="domain" description="EngC GTPase" evidence="2">
    <location>
        <begin position="135"/>
        <end position="287"/>
    </location>
</feature>
<reference evidence="3 4" key="1">
    <citation type="journal article" date="2019" name="Nat. Med.">
        <title>A library of human gut bacterial isolates paired with longitudinal multiomics data enables mechanistic microbiome research.</title>
        <authorList>
            <person name="Poyet M."/>
            <person name="Groussin M."/>
            <person name="Gibbons S.M."/>
            <person name="Avila-Pacheco J."/>
            <person name="Jiang X."/>
            <person name="Kearney S.M."/>
            <person name="Perrotta A.R."/>
            <person name="Berdy B."/>
            <person name="Zhao S."/>
            <person name="Lieberman T.D."/>
            <person name="Swanson P.K."/>
            <person name="Smith M."/>
            <person name="Roesemann S."/>
            <person name="Alexander J.E."/>
            <person name="Rich S.A."/>
            <person name="Livny J."/>
            <person name="Vlamakis H."/>
            <person name="Clish C."/>
            <person name="Bullock K."/>
            <person name="Deik A."/>
            <person name="Scott J."/>
            <person name="Pierce K.A."/>
            <person name="Xavier R.J."/>
            <person name="Alm E.J."/>
        </authorList>
    </citation>
    <scope>NUCLEOTIDE SEQUENCE [LARGE SCALE GENOMIC DNA]</scope>
    <source>
        <strain evidence="3 4">BIOML-A20</strain>
    </source>
</reference>
<dbReference type="GO" id="GO:0005525">
    <property type="term" value="F:GTP binding"/>
    <property type="evidence" value="ECO:0007669"/>
    <property type="project" value="UniProtKB-UniRule"/>
</dbReference>
<dbReference type="GO" id="GO:0042274">
    <property type="term" value="P:ribosomal small subunit biogenesis"/>
    <property type="evidence" value="ECO:0007669"/>
    <property type="project" value="UniProtKB-UniRule"/>
</dbReference>
<dbReference type="NCBIfam" id="TIGR00157">
    <property type="entry name" value="ribosome small subunit-dependent GTPase A"/>
    <property type="match status" value="1"/>
</dbReference>
<keyword evidence="1" id="KW-0963">Cytoplasm</keyword>
<protein>
    <recommendedName>
        <fullName evidence="1">Small ribosomal subunit biogenesis GTPase RsgA</fullName>
        <ecNumber evidence="1">3.6.1.-</ecNumber>
    </recommendedName>
</protein>
<dbReference type="InterPro" id="IPR027417">
    <property type="entry name" value="P-loop_NTPase"/>
</dbReference>
<dbReference type="Pfam" id="PF03193">
    <property type="entry name" value="RsgA_GTPase"/>
    <property type="match status" value="1"/>
</dbReference>
<sequence length="364" mass="38941">MSAEELLASVPGLDALQDVPAFDDLPVDEAQQTAFDDFCAHAEEPEQMQLGAVIRLDRGFPLVATADDAFRAEHAVGFAKSRGEDEVLLPAVGDRVAVRRAPGHDMGVIECVLPRRTSFERWRGRARGERQVLCSNVDSVLIVQALGAGEVLLDRVARSLVLALDCDAEPVVVLTKADRCDAEELERDLDRVRRLVGPNVRVIVTSSAEGRGLDEVRACVPAGSCAMILGESGAGKSTLLNALLGHDALATGGVRERDDQGRHTTVARVMVALPGDAGVIADAPGLRSLPLVGHERGLARAFPEIVEASRACRFGDCTHTHEPGCAVREAEDAGQIDSLRLETFQNLASSMRVSAQMLDPDVHL</sequence>
<dbReference type="AlphaFoldDB" id="A0A6N9JIB5"/>
<feature type="binding site" evidence="1">
    <location>
        <begin position="230"/>
        <end position="238"/>
    </location>
    <ligand>
        <name>GTP</name>
        <dbReference type="ChEBI" id="CHEBI:37565"/>
    </ligand>
</feature>
<dbReference type="Gene3D" id="1.10.40.50">
    <property type="entry name" value="Probable gtpase engc, domain 3"/>
    <property type="match status" value="1"/>
</dbReference>
<keyword evidence="1" id="KW-0694">RNA-binding</keyword>
<comment type="subcellular location">
    <subcellularLocation>
        <location evidence="1">Cytoplasm</location>
    </subcellularLocation>
</comment>
<dbReference type="InterPro" id="IPR004881">
    <property type="entry name" value="Ribosome_biogen_GTPase_RsgA"/>
</dbReference>
<evidence type="ECO:0000313" key="3">
    <source>
        <dbReference type="EMBL" id="MZJ39068.1"/>
    </source>
</evidence>
<dbReference type="SUPFAM" id="SSF52540">
    <property type="entry name" value="P-loop containing nucleoside triphosphate hydrolases"/>
    <property type="match status" value="1"/>
</dbReference>
<keyword evidence="1" id="KW-0690">Ribosome biogenesis</keyword>
<comment type="cofactor">
    <cofactor evidence="1">
        <name>Zn(2+)</name>
        <dbReference type="ChEBI" id="CHEBI:29105"/>
    </cofactor>
    <text evidence="1">Binds 1 zinc ion per subunit.</text>
</comment>